<dbReference type="PROSITE" id="PS50802">
    <property type="entry name" value="OTU"/>
    <property type="match status" value="1"/>
</dbReference>
<evidence type="ECO:0000256" key="11">
    <source>
        <dbReference type="ARBA" id="ARBA00022786"/>
    </source>
</evidence>
<dbReference type="PANTHER" id="PTHR13367">
    <property type="entry name" value="UBIQUITIN THIOESTERASE"/>
    <property type="match status" value="1"/>
</dbReference>
<evidence type="ECO:0000256" key="7">
    <source>
        <dbReference type="ARBA" id="ARBA00022553"/>
    </source>
</evidence>
<feature type="domain" description="OTU" evidence="17">
    <location>
        <begin position="107"/>
        <end position="279"/>
    </location>
</feature>
<feature type="region of interest" description="Disordered" evidence="16">
    <location>
        <begin position="969"/>
        <end position="1003"/>
    </location>
</feature>
<comment type="similarity">
    <text evidence="4">Belongs to the peptidase C64 family.</text>
</comment>
<dbReference type="GO" id="GO:0070530">
    <property type="term" value="F:K63-linked polyubiquitin modification-dependent protein binding"/>
    <property type="evidence" value="ECO:0007669"/>
    <property type="project" value="TreeGrafter"/>
</dbReference>
<evidence type="ECO:0000313" key="19">
    <source>
        <dbReference type="EnsemblMetazoa" id="XP_038076520.1"/>
    </source>
</evidence>
<dbReference type="PANTHER" id="PTHR13367:SF3">
    <property type="entry name" value="TUMOR NECROSIS FACTOR ALPHA-INDUCED PROTEIN 3"/>
    <property type="match status" value="1"/>
</dbReference>
<dbReference type="RefSeq" id="XP_038076521.1">
    <property type="nucleotide sequence ID" value="XM_038220593.1"/>
</dbReference>
<dbReference type="InterPro" id="IPR051346">
    <property type="entry name" value="OTU_Deubiquitinase"/>
</dbReference>
<dbReference type="GeneID" id="119744588"/>
<reference evidence="19" key="1">
    <citation type="submission" date="2022-11" db="UniProtKB">
        <authorList>
            <consortium name="EnsemblMetazoa"/>
        </authorList>
    </citation>
    <scope>IDENTIFICATION</scope>
</reference>
<dbReference type="Proteomes" id="UP000887568">
    <property type="component" value="Unplaced"/>
</dbReference>
<keyword evidence="8" id="KW-0645">Protease</keyword>
<evidence type="ECO:0000256" key="2">
    <source>
        <dbReference type="ARBA" id="ARBA00004123"/>
    </source>
</evidence>
<dbReference type="EnsemblMetazoa" id="XM_038220593.1">
    <property type="protein sequence ID" value="XP_038076521.1"/>
    <property type="gene ID" value="LOC119744588"/>
</dbReference>
<dbReference type="GO" id="GO:0071947">
    <property type="term" value="P:protein deubiquitination involved in ubiquitin-dependent protein catabolic process"/>
    <property type="evidence" value="ECO:0007669"/>
    <property type="project" value="TreeGrafter"/>
</dbReference>
<feature type="compositionally biased region" description="Polar residues" evidence="16">
    <location>
        <begin position="779"/>
        <end position="792"/>
    </location>
</feature>
<keyword evidence="7" id="KW-0597">Phosphoprotein</keyword>
<organism evidence="19 20">
    <name type="scientific">Patiria miniata</name>
    <name type="common">Bat star</name>
    <name type="synonym">Asterina miniata</name>
    <dbReference type="NCBI Taxonomy" id="46514"/>
    <lineage>
        <taxon>Eukaryota</taxon>
        <taxon>Metazoa</taxon>
        <taxon>Echinodermata</taxon>
        <taxon>Eleutherozoa</taxon>
        <taxon>Asterozoa</taxon>
        <taxon>Asteroidea</taxon>
        <taxon>Valvatacea</taxon>
        <taxon>Valvatida</taxon>
        <taxon>Asterinidae</taxon>
        <taxon>Patiria</taxon>
    </lineage>
</organism>
<evidence type="ECO:0000259" key="17">
    <source>
        <dbReference type="PROSITE" id="PS50802"/>
    </source>
</evidence>
<dbReference type="RefSeq" id="XP_038076522.1">
    <property type="nucleotide sequence ID" value="XM_038220594.1"/>
</dbReference>
<dbReference type="SMART" id="SM00259">
    <property type="entry name" value="ZnF_A20"/>
    <property type="match status" value="6"/>
</dbReference>
<feature type="domain" description="A20-type" evidence="18">
    <location>
        <begin position="1125"/>
        <end position="1157"/>
    </location>
</feature>
<protein>
    <recommendedName>
        <fullName evidence="5">ubiquitinyl hydrolase 1</fullName>
        <ecNumber evidence="5">3.4.19.12</ecNumber>
    </recommendedName>
</protein>
<dbReference type="PROSITE" id="PS51036">
    <property type="entry name" value="ZF_A20"/>
    <property type="match status" value="2"/>
</dbReference>
<dbReference type="EnsemblMetazoa" id="XM_038220592.1">
    <property type="protein sequence ID" value="XP_038076520.1"/>
    <property type="gene ID" value="LOC119744588"/>
</dbReference>
<feature type="domain" description="A20-type" evidence="18">
    <location>
        <begin position="630"/>
        <end position="665"/>
    </location>
</feature>
<dbReference type="GO" id="GO:0030177">
    <property type="term" value="P:positive regulation of Wnt signaling pathway"/>
    <property type="evidence" value="ECO:0007669"/>
    <property type="project" value="TreeGrafter"/>
</dbReference>
<evidence type="ECO:0000256" key="13">
    <source>
        <dbReference type="ARBA" id="ARBA00022807"/>
    </source>
</evidence>
<dbReference type="RefSeq" id="XP_038076519.1">
    <property type="nucleotide sequence ID" value="XM_038220591.1"/>
</dbReference>
<dbReference type="EnsemblMetazoa" id="XM_038220591.1">
    <property type="protein sequence ID" value="XP_038076519.1"/>
    <property type="gene ID" value="LOC119744588"/>
</dbReference>
<comment type="subcellular location">
    <subcellularLocation>
        <location evidence="3">Cytoplasm</location>
    </subcellularLocation>
    <subcellularLocation>
        <location evidence="2">Nucleus</location>
    </subcellularLocation>
</comment>
<keyword evidence="11" id="KW-0833">Ubl conjugation pathway</keyword>
<keyword evidence="6" id="KW-0963">Cytoplasm</keyword>
<dbReference type="GO" id="GO:0005634">
    <property type="term" value="C:nucleus"/>
    <property type="evidence" value="ECO:0007669"/>
    <property type="project" value="UniProtKB-SubCell"/>
</dbReference>
<dbReference type="GO" id="GO:0005737">
    <property type="term" value="C:cytoplasm"/>
    <property type="evidence" value="ECO:0007669"/>
    <property type="project" value="UniProtKB-SubCell"/>
</dbReference>
<feature type="region of interest" description="Disordered" evidence="16">
    <location>
        <begin position="779"/>
        <end position="800"/>
    </location>
</feature>
<dbReference type="Gene3D" id="4.10.240.30">
    <property type="match status" value="1"/>
</dbReference>
<dbReference type="InterPro" id="IPR002653">
    <property type="entry name" value="Znf_A20"/>
</dbReference>
<dbReference type="EnsemblMetazoa" id="XM_038220594.1">
    <property type="protein sequence ID" value="XP_038076522.1"/>
    <property type="gene ID" value="LOC119744588"/>
</dbReference>
<keyword evidence="20" id="KW-1185">Reference proteome</keyword>
<evidence type="ECO:0000256" key="10">
    <source>
        <dbReference type="ARBA" id="ARBA00022771"/>
    </source>
</evidence>
<evidence type="ECO:0000256" key="1">
    <source>
        <dbReference type="ARBA" id="ARBA00000707"/>
    </source>
</evidence>
<feature type="region of interest" description="Disordered" evidence="16">
    <location>
        <begin position="891"/>
        <end position="918"/>
    </location>
</feature>
<dbReference type="Gene3D" id="1.20.5.4770">
    <property type="match status" value="1"/>
</dbReference>
<dbReference type="InterPro" id="IPR003323">
    <property type="entry name" value="OTU_dom"/>
</dbReference>
<dbReference type="Pfam" id="PF01754">
    <property type="entry name" value="zf-A20"/>
    <property type="match status" value="1"/>
</dbReference>
<feature type="compositionally biased region" description="Polar residues" evidence="16">
    <location>
        <begin position="570"/>
        <end position="580"/>
    </location>
</feature>
<dbReference type="GO" id="GO:0035523">
    <property type="term" value="P:protein K29-linked deubiquitination"/>
    <property type="evidence" value="ECO:0007669"/>
    <property type="project" value="TreeGrafter"/>
</dbReference>
<dbReference type="GO" id="GO:0007010">
    <property type="term" value="P:cytoskeleton organization"/>
    <property type="evidence" value="ECO:0007669"/>
    <property type="project" value="TreeGrafter"/>
</dbReference>
<proteinExistence type="inferred from homology"/>
<dbReference type="EC" id="3.4.19.12" evidence="5"/>
<dbReference type="OMA" id="KCSGYCN"/>
<evidence type="ECO:0000256" key="4">
    <source>
        <dbReference type="ARBA" id="ARBA00005865"/>
    </source>
</evidence>
<accession>A0A914BKR8</accession>
<dbReference type="OrthoDB" id="10064699at2759"/>
<dbReference type="CDD" id="cd22766">
    <property type="entry name" value="OTU_TNFAIP3"/>
    <property type="match status" value="1"/>
</dbReference>
<evidence type="ECO:0000256" key="9">
    <source>
        <dbReference type="ARBA" id="ARBA00022723"/>
    </source>
</evidence>
<dbReference type="GO" id="GO:1990168">
    <property type="term" value="P:protein K33-linked deubiquitination"/>
    <property type="evidence" value="ECO:0007669"/>
    <property type="project" value="TreeGrafter"/>
</dbReference>
<feature type="compositionally biased region" description="Polar residues" evidence="16">
    <location>
        <begin position="406"/>
        <end position="433"/>
    </location>
</feature>
<evidence type="ECO:0000256" key="16">
    <source>
        <dbReference type="SAM" id="MobiDB-lite"/>
    </source>
</evidence>
<dbReference type="GO" id="GO:0003677">
    <property type="term" value="F:DNA binding"/>
    <property type="evidence" value="ECO:0007669"/>
    <property type="project" value="InterPro"/>
</dbReference>
<evidence type="ECO:0000256" key="6">
    <source>
        <dbReference type="ARBA" id="ARBA00022490"/>
    </source>
</evidence>
<keyword evidence="10" id="KW-0863">Zinc-finger</keyword>
<name>A0A914BKR8_PATMI</name>
<feature type="region of interest" description="Disordered" evidence="16">
    <location>
        <begin position="542"/>
        <end position="597"/>
    </location>
</feature>
<keyword evidence="14" id="KW-0862">Zinc</keyword>
<feature type="region of interest" description="Disordered" evidence="16">
    <location>
        <begin position="406"/>
        <end position="447"/>
    </location>
</feature>
<evidence type="ECO:0000259" key="18">
    <source>
        <dbReference type="PROSITE" id="PS51036"/>
    </source>
</evidence>
<dbReference type="Pfam" id="PF02338">
    <property type="entry name" value="OTU"/>
    <property type="match status" value="1"/>
</dbReference>
<sequence length="1157" mass="128361">MSPKDRADQAEQRSPLRLPNKISDASPTITSQLRCSIKEEIEEHRQDDTLTRFFLQMATFTSLLPPHWESYPSDLKMFLEKEMFDPVLGHILQSEGLMNWCPSVRKVYPLITPGDGNCLLHAASLAMWGIEDDELVLRTALFRLLRDDRNERNHMRWQRERMRADAGIPGSGLMYNTTEWDSEWDLIKELASPKRRPMTAHGLPYESLEQFHVFMLANMLRRPIIVVAQDMMRSQWGHSIQPQDVQGIYLPLNWDPAVCCRYPILLGFHQNHFTPLLCTAKLDSEDDLDNYLFPIVQQDYTPMKVHFLEEEEEKFVDSLLQKYLIIEEITHIGKSLSRAQELPGARLVSQNSHPDLDLMIPYLALAETHYRHYLEGEYGNTVESTPAIEARGKADVALGKDPQKLQSLQEQPRSFPSYSIPTGPQPGKTSWSGQGAPVGQPSDATHNAGFVASKNLPYKREFSLVEQSCKTEGCVYYRSVSTGEYCHECSQKQSQGNKCQGEGCLNPAEQGCQGLCRVCFDQKKLTEDPMVNATAPSLSKMSLDPNVNVGPSKRDVDSRYWYGKGDDGQNPGSNIPTEQGQMPPHLGVSSTGSAGLAVRRKEPVLEKAGPTQGLAKSPDNELNSMIVHQKLPTKKCIMPECPLTGEPTKNDMCSKCYAENLQVEQEIEKSKMHRQPATVEPPAYSALATAACAASSSASALPQASAAAAASGKLLYPEKKPTFTVQKSICATAGCSGIRLDKPPYNGYCISCYNQNNNIPNQATTAEVRNLGISKNQVNPNLIQNGRSQDQFRPTGPRGIDKYYSTAPQAKQAERRSGEAHQPLIYQAAAKVETTTESPAPQCAGRRCNNLAAPPKFILCEECIPIAELYKQEGTGGSVDKEAVRSAALEPQPAELNQPNDAAKQVAEPPGSTPSLLSKTAAGFKNIRVQRVKCQVPGGCADDMYGDPALNNLCSRCSAKMLMRRTRTRASPPLNQAEPRPTQSPVHQYHTAPLSPSPRIGQVPPRAQTEFLYAGPERGQRELGIQKRHTLPANFQKCAQPKCPNQANLQILDGLCNTCHRVYRNQGYAPEPLPINPDPLVGNRGRYAQPMVPEAQFYPPGYSSREEKILNIESGPRIPPRPERNRTDMGCLSEGCTNYGNPRCQGYCNSCFRLLKN</sequence>
<dbReference type="GO" id="GO:0016477">
    <property type="term" value="P:cell migration"/>
    <property type="evidence" value="ECO:0007669"/>
    <property type="project" value="TreeGrafter"/>
</dbReference>
<evidence type="ECO:0000256" key="5">
    <source>
        <dbReference type="ARBA" id="ARBA00012759"/>
    </source>
</evidence>
<keyword evidence="9" id="KW-0479">Metal-binding</keyword>
<dbReference type="GO" id="GO:0004843">
    <property type="term" value="F:cysteine-type deubiquitinase activity"/>
    <property type="evidence" value="ECO:0007669"/>
    <property type="project" value="UniProtKB-EC"/>
</dbReference>
<evidence type="ECO:0000313" key="20">
    <source>
        <dbReference type="Proteomes" id="UP000887568"/>
    </source>
</evidence>
<evidence type="ECO:0000256" key="14">
    <source>
        <dbReference type="ARBA" id="ARBA00022833"/>
    </source>
</evidence>
<dbReference type="RefSeq" id="XP_038076523.1">
    <property type="nucleotide sequence ID" value="XM_038220595.1"/>
</dbReference>
<dbReference type="AlphaFoldDB" id="A0A914BKR8"/>
<dbReference type="EnsemblMetazoa" id="XM_038220595.1">
    <property type="protein sequence ID" value="XP_038076523.1"/>
    <property type="gene ID" value="LOC119744588"/>
</dbReference>
<feature type="region of interest" description="Disordered" evidence="16">
    <location>
        <begin position="1"/>
        <end position="24"/>
    </location>
</feature>
<evidence type="ECO:0000256" key="8">
    <source>
        <dbReference type="ARBA" id="ARBA00022670"/>
    </source>
</evidence>
<feature type="compositionally biased region" description="Basic and acidic residues" evidence="16">
    <location>
        <begin position="1"/>
        <end position="11"/>
    </location>
</feature>
<evidence type="ECO:0000256" key="12">
    <source>
        <dbReference type="ARBA" id="ARBA00022801"/>
    </source>
</evidence>
<keyword evidence="13" id="KW-0788">Thiol protease</keyword>
<evidence type="ECO:0000256" key="3">
    <source>
        <dbReference type="ARBA" id="ARBA00004496"/>
    </source>
</evidence>
<keyword evidence="12" id="KW-0378">Hydrolase</keyword>
<dbReference type="RefSeq" id="XP_038076520.1">
    <property type="nucleotide sequence ID" value="XM_038220592.1"/>
</dbReference>
<comment type="catalytic activity">
    <reaction evidence="1">
        <text>Thiol-dependent hydrolysis of ester, thioester, amide, peptide and isopeptide bonds formed by the C-terminal Gly of ubiquitin (a 76-residue protein attached to proteins as an intracellular targeting signal).</text>
        <dbReference type="EC" id="3.4.19.12"/>
    </reaction>
</comment>
<dbReference type="GO" id="GO:0008270">
    <property type="term" value="F:zinc ion binding"/>
    <property type="evidence" value="ECO:0007669"/>
    <property type="project" value="UniProtKB-KW"/>
</dbReference>
<keyword evidence="15" id="KW-0539">Nucleus</keyword>
<evidence type="ECO:0000256" key="15">
    <source>
        <dbReference type="ARBA" id="ARBA00023242"/>
    </source>
</evidence>